<organism evidence="10 11">
    <name type="scientific">Pseudaeromonas sharmana</name>
    <dbReference type="NCBI Taxonomy" id="328412"/>
    <lineage>
        <taxon>Bacteria</taxon>
        <taxon>Pseudomonadati</taxon>
        <taxon>Pseudomonadota</taxon>
        <taxon>Gammaproteobacteria</taxon>
        <taxon>Aeromonadales</taxon>
        <taxon>Aeromonadaceae</taxon>
        <taxon>Pseudaeromonas</taxon>
    </lineage>
</organism>
<reference evidence="11" key="1">
    <citation type="journal article" date="2019" name="Int. J. Syst. Evol. Microbiol.">
        <title>The Global Catalogue of Microorganisms (GCM) 10K type strain sequencing project: providing services to taxonomists for standard genome sequencing and annotation.</title>
        <authorList>
            <consortium name="The Broad Institute Genomics Platform"/>
            <consortium name="The Broad Institute Genome Sequencing Center for Infectious Disease"/>
            <person name="Wu L."/>
            <person name="Ma J."/>
        </authorList>
    </citation>
    <scope>NUCLEOTIDE SEQUENCE [LARGE SCALE GENOMIC DNA]</scope>
    <source>
        <strain evidence="11">CCUG 54939</strain>
    </source>
</reference>
<evidence type="ECO:0000259" key="9">
    <source>
        <dbReference type="PROSITE" id="PS50928"/>
    </source>
</evidence>
<evidence type="ECO:0000313" key="10">
    <source>
        <dbReference type="EMBL" id="MFC3914217.1"/>
    </source>
</evidence>
<dbReference type="InterPro" id="IPR000515">
    <property type="entry name" value="MetI-like"/>
</dbReference>
<evidence type="ECO:0000256" key="8">
    <source>
        <dbReference type="RuleBase" id="RU363032"/>
    </source>
</evidence>
<evidence type="ECO:0000256" key="2">
    <source>
        <dbReference type="ARBA" id="ARBA00007069"/>
    </source>
</evidence>
<accession>A0ABV8CPV6</accession>
<comment type="caution">
    <text evidence="10">The sequence shown here is derived from an EMBL/GenBank/DDBJ whole genome shotgun (WGS) entry which is preliminary data.</text>
</comment>
<proteinExistence type="inferred from homology"/>
<keyword evidence="6 8" id="KW-1133">Transmembrane helix</keyword>
<dbReference type="PANTHER" id="PTHR42929">
    <property type="entry name" value="INNER MEMBRANE ABC TRANSPORTER PERMEASE PROTEIN YDCU-RELATED-RELATED"/>
    <property type="match status" value="1"/>
</dbReference>
<keyword evidence="11" id="KW-1185">Reference proteome</keyword>
<feature type="transmembrane region" description="Helical" evidence="8">
    <location>
        <begin position="212"/>
        <end position="234"/>
    </location>
</feature>
<comment type="subcellular location">
    <subcellularLocation>
        <location evidence="1 8">Cell membrane</location>
        <topology evidence="1 8">Multi-pass membrane protein</topology>
    </subcellularLocation>
</comment>
<feature type="transmembrane region" description="Helical" evidence="8">
    <location>
        <begin position="272"/>
        <end position="295"/>
    </location>
</feature>
<keyword evidence="7 8" id="KW-0472">Membrane</keyword>
<dbReference type="InterPro" id="IPR035906">
    <property type="entry name" value="MetI-like_sf"/>
</dbReference>
<protein>
    <submittedName>
        <fullName evidence="10">ABC transporter permease</fullName>
    </submittedName>
</protein>
<dbReference type="Gene3D" id="1.10.3720.10">
    <property type="entry name" value="MetI-like"/>
    <property type="match status" value="1"/>
</dbReference>
<dbReference type="Proteomes" id="UP001595692">
    <property type="component" value="Unassembled WGS sequence"/>
</dbReference>
<evidence type="ECO:0000256" key="3">
    <source>
        <dbReference type="ARBA" id="ARBA00022448"/>
    </source>
</evidence>
<dbReference type="CDD" id="cd06261">
    <property type="entry name" value="TM_PBP2"/>
    <property type="match status" value="1"/>
</dbReference>
<evidence type="ECO:0000313" key="11">
    <source>
        <dbReference type="Proteomes" id="UP001595692"/>
    </source>
</evidence>
<gene>
    <name evidence="10" type="ORF">ACFOSS_12150</name>
</gene>
<feature type="transmembrane region" description="Helical" evidence="8">
    <location>
        <begin position="131"/>
        <end position="154"/>
    </location>
</feature>
<feature type="domain" description="ABC transmembrane type-1" evidence="9">
    <location>
        <begin position="85"/>
        <end position="291"/>
    </location>
</feature>
<evidence type="ECO:0000256" key="7">
    <source>
        <dbReference type="ARBA" id="ARBA00023136"/>
    </source>
</evidence>
<dbReference type="Pfam" id="PF00528">
    <property type="entry name" value="BPD_transp_1"/>
    <property type="match status" value="1"/>
</dbReference>
<dbReference type="PANTHER" id="PTHR42929:SF1">
    <property type="entry name" value="INNER MEMBRANE ABC TRANSPORTER PERMEASE PROTEIN YDCU-RELATED"/>
    <property type="match status" value="1"/>
</dbReference>
<dbReference type="EMBL" id="JBHSAF010000014">
    <property type="protein sequence ID" value="MFC3914217.1"/>
    <property type="molecule type" value="Genomic_DNA"/>
</dbReference>
<dbReference type="PROSITE" id="PS50928">
    <property type="entry name" value="ABC_TM1"/>
    <property type="match status" value="1"/>
</dbReference>
<keyword evidence="5 8" id="KW-0812">Transmembrane</keyword>
<evidence type="ECO:0000256" key="6">
    <source>
        <dbReference type="ARBA" id="ARBA00022989"/>
    </source>
</evidence>
<sequence length="309" mass="33839">MSEPVLIPTLTRQRLCTRTGFCWPASWWWRRQMPLLWLLPLLLVLVIFTLAPLLWIVHSAVTVDGVYTLQRFTQLLGSPFYRQAFGNSLYLAFGSSLAGLMVAGIAAAALRRVGGRLKDGVIALTNMTSNMAGVPLAFAFIVILGTNGAVTLWLRQYLGIEGFNLYSMHGLLLIYTYFQIPLALLLLYPAFDNLNDDWQAASALLGASRARYWWHIALPVLAPALLGTFILLFANAMGAYATAYALTSGNYNLLTIRIASLVAGDLFLEPELAAALSVLLMLLLALIAWANHLLLKRVNGGASRQGATP</sequence>
<keyword evidence="4" id="KW-1003">Cell membrane</keyword>
<evidence type="ECO:0000256" key="5">
    <source>
        <dbReference type="ARBA" id="ARBA00022692"/>
    </source>
</evidence>
<evidence type="ECO:0000256" key="4">
    <source>
        <dbReference type="ARBA" id="ARBA00022475"/>
    </source>
</evidence>
<comment type="similarity">
    <text evidence="2">Belongs to the binding-protein-dependent transport system permease family. CysTW subfamily.</text>
</comment>
<name>A0ABV8CPV6_9GAMM</name>
<feature type="transmembrane region" description="Helical" evidence="8">
    <location>
        <begin position="166"/>
        <end position="191"/>
    </location>
</feature>
<feature type="transmembrane region" description="Helical" evidence="8">
    <location>
        <begin position="89"/>
        <end position="110"/>
    </location>
</feature>
<evidence type="ECO:0000256" key="1">
    <source>
        <dbReference type="ARBA" id="ARBA00004651"/>
    </source>
</evidence>
<dbReference type="RefSeq" id="WP_377152858.1">
    <property type="nucleotide sequence ID" value="NZ_JBHSAF010000014.1"/>
</dbReference>
<dbReference type="SUPFAM" id="SSF161098">
    <property type="entry name" value="MetI-like"/>
    <property type="match status" value="1"/>
</dbReference>
<feature type="transmembrane region" description="Helical" evidence="8">
    <location>
        <begin position="35"/>
        <end position="57"/>
    </location>
</feature>
<keyword evidence="3 8" id="KW-0813">Transport</keyword>